<sequence>MPGIGDGMIIKDLVTRADGSAVAVWYHRAPGSSTAELLTSIRPAKSTVWDKPVQLDMVRAELDSVRLWPASDGSVSLTWVGGLSSPTTTVNTAMLAKGATTWSQHADIAYGSGFSEVGFAHDPASGKRVAVWRRAADDRLYVSESADGRAWSEPVAGATTTSGPQVAVAPNGTFTVAWLGRDADGRSGVLAMDKAPGAARWGSTVSIAPPDEGGAPLLAVGADGTAALTWTTYGGGDDSSGEDAGYVVTAVRPAGATAWSALEKSGYGGRTYVQAPLIGANGDVTFVWSAHYSDGVSVSSVTRTAGGGWSAIQPLGQGWITDIDASMGADGTIQVGWAQSSGTSGRDFFTVARIDGVWAAGPKRLSTASTSTAQGAVAVGPDGNVTAVWAQGAQLYAAGTGLVPVPPRFRDYAGWSGNPDLYSRSTRGGLVVHHGNANQTLYVRSDGGSWPTSSLVLPFGDLDRDGCNDTLVRTGAGALYRYSPACGQAVTPTSPATKIGSSGWGAFDVLTYSGDFTGDRLPDLVARQASTGDLYLYQGTTTGRVSKVGKIATGWKTRTVVGSGDLNGDGHADLVARTSTGSLYRYFGTGAGAIGSGVRVGSGWGGMVDIVGIGDLTMDGKNDLVARNTAGDLFRYAGTGTGGFGAGVKIGTGWQYEASIR</sequence>
<reference evidence="2 3" key="1">
    <citation type="submission" date="2023-10" db="EMBL/GenBank/DDBJ databases">
        <title>The genome sequence of Streptomyces sp. HUAS YS2.</title>
        <authorList>
            <person name="Mo P."/>
        </authorList>
    </citation>
    <scope>NUCLEOTIDE SEQUENCE [LARGE SCALE GENOMIC DNA]</scope>
    <source>
        <strain evidence="2 3">HUAS YS2</strain>
    </source>
</reference>
<name>A0ABZ0LTI1_9ACTN</name>
<dbReference type="RefSeq" id="WP_318104092.1">
    <property type="nucleotide sequence ID" value="NZ_CP137573.1"/>
</dbReference>
<dbReference type="InterPro" id="IPR028994">
    <property type="entry name" value="Integrin_alpha_N"/>
</dbReference>
<dbReference type="SUPFAM" id="SSF69318">
    <property type="entry name" value="Integrin alpha N-terminal domain"/>
    <property type="match status" value="1"/>
</dbReference>
<dbReference type="InterPro" id="IPR036278">
    <property type="entry name" value="Sialidase_sf"/>
</dbReference>
<dbReference type="SUPFAM" id="SSF50939">
    <property type="entry name" value="Sialidases"/>
    <property type="match status" value="1"/>
</dbReference>
<evidence type="ECO:0000256" key="1">
    <source>
        <dbReference type="ARBA" id="ARBA00022729"/>
    </source>
</evidence>
<proteinExistence type="predicted"/>
<dbReference type="EMBL" id="CP137573">
    <property type="protein sequence ID" value="WOX22808.1"/>
    <property type="molecule type" value="Genomic_DNA"/>
</dbReference>
<evidence type="ECO:0000313" key="2">
    <source>
        <dbReference type="EMBL" id="WOX22808.1"/>
    </source>
</evidence>
<gene>
    <name evidence="2" type="ORF">R2D22_15940</name>
</gene>
<dbReference type="PANTHER" id="PTHR44103">
    <property type="entry name" value="PROPROTEIN CONVERTASE P"/>
    <property type="match status" value="1"/>
</dbReference>
<keyword evidence="1" id="KW-0732">Signal</keyword>
<dbReference type="Gene3D" id="2.115.10.10">
    <property type="entry name" value="Tachylectin 2"/>
    <property type="match status" value="1"/>
</dbReference>
<dbReference type="Proteomes" id="UP001301731">
    <property type="component" value="Chromosome"/>
</dbReference>
<protein>
    <submittedName>
        <fullName evidence="2">VCBS repeat-containing protein</fullName>
    </submittedName>
</protein>
<dbReference type="Pfam" id="PF13517">
    <property type="entry name" value="FG-GAP_3"/>
    <property type="match status" value="1"/>
</dbReference>
<dbReference type="InterPro" id="IPR013517">
    <property type="entry name" value="FG-GAP"/>
</dbReference>
<dbReference type="PANTHER" id="PTHR44103:SF1">
    <property type="entry name" value="PROPROTEIN CONVERTASE P"/>
    <property type="match status" value="1"/>
</dbReference>
<evidence type="ECO:0000313" key="3">
    <source>
        <dbReference type="Proteomes" id="UP001301731"/>
    </source>
</evidence>
<accession>A0ABZ0LTI1</accession>
<organism evidence="2 3">
    <name type="scientific">Streptomyces solicathayae</name>
    <dbReference type="NCBI Taxonomy" id="3081768"/>
    <lineage>
        <taxon>Bacteria</taxon>
        <taxon>Bacillati</taxon>
        <taxon>Actinomycetota</taxon>
        <taxon>Actinomycetes</taxon>
        <taxon>Kitasatosporales</taxon>
        <taxon>Streptomycetaceae</taxon>
        <taxon>Streptomyces</taxon>
    </lineage>
</organism>
<keyword evidence="3" id="KW-1185">Reference proteome</keyword>